<reference evidence="1" key="2">
    <citation type="journal article" date="2015" name="Fish Shellfish Immunol.">
        <title>Early steps in the European eel (Anguilla anguilla)-Vibrio vulnificus interaction in the gills: Role of the RtxA13 toxin.</title>
        <authorList>
            <person name="Callol A."/>
            <person name="Pajuelo D."/>
            <person name="Ebbesson L."/>
            <person name="Teles M."/>
            <person name="MacKenzie S."/>
            <person name="Amaro C."/>
        </authorList>
    </citation>
    <scope>NUCLEOTIDE SEQUENCE</scope>
</reference>
<reference evidence="1" key="1">
    <citation type="submission" date="2014-11" db="EMBL/GenBank/DDBJ databases">
        <authorList>
            <person name="Amaro Gonzalez C."/>
        </authorList>
    </citation>
    <scope>NUCLEOTIDE SEQUENCE</scope>
</reference>
<name>A0A0E9VLH4_ANGAN</name>
<proteinExistence type="predicted"/>
<sequence length="16" mass="1884">MNMKFYTRVSQPLTAP</sequence>
<evidence type="ECO:0000313" key="1">
    <source>
        <dbReference type="EMBL" id="JAH78907.1"/>
    </source>
</evidence>
<protein>
    <submittedName>
        <fullName evidence="1">Uncharacterized protein</fullName>
    </submittedName>
</protein>
<accession>A0A0E9VLH4</accession>
<dbReference type="EMBL" id="GBXM01029670">
    <property type="protein sequence ID" value="JAH78907.1"/>
    <property type="molecule type" value="Transcribed_RNA"/>
</dbReference>
<dbReference type="AlphaFoldDB" id="A0A0E9VLH4"/>
<dbReference type="EMBL" id="GBXM01033501">
    <property type="protein sequence ID" value="JAH75076.1"/>
    <property type="molecule type" value="Transcribed_RNA"/>
</dbReference>
<organism evidence="1">
    <name type="scientific">Anguilla anguilla</name>
    <name type="common">European freshwater eel</name>
    <name type="synonym">Muraena anguilla</name>
    <dbReference type="NCBI Taxonomy" id="7936"/>
    <lineage>
        <taxon>Eukaryota</taxon>
        <taxon>Metazoa</taxon>
        <taxon>Chordata</taxon>
        <taxon>Craniata</taxon>
        <taxon>Vertebrata</taxon>
        <taxon>Euteleostomi</taxon>
        <taxon>Actinopterygii</taxon>
        <taxon>Neopterygii</taxon>
        <taxon>Teleostei</taxon>
        <taxon>Anguilliformes</taxon>
        <taxon>Anguillidae</taxon>
        <taxon>Anguilla</taxon>
    </lineage>
</organism>